<feature type="compositionally biased region" description="Basic and acidic residues" evidence="9">
    <location>
        <begin position="1"/>
        <end position="12"/>
    </location>
</feature>
<feature type="transmembrane region" description="Helical" evidence="10">
    <location>
        <begin position="321"/>
        <end position="342"/>
    </location>
</feature>
<dbReference type="InterPro" id="IPR039421">
    <property type="entry name" value="Type_1_exporter"/>
</dbReference>
<evidence type="ECO:0000256" key="10">
    <source>
        <dbReference type="SAM" id="Phobius"/>
    </source>
</evidence>
<feature type="region of interest" description="Disordered" evidence="9">
    <location>
        <begin position="671"/>
        <end position="690"/>
    </location>
</feature>
<evidence type="ECO:0000259" key="12">
    <source>
        <dbReference type="PROSITE" id="PS50929"/>
    </source>
</evidence>
<evidence type="ECO:0000256" key="7">
    <source>
        <dbReference type="ARBA" id="ARBA00022989"/>
    </source>
</evidence>
<feature type="domain" description="ABC transmembrane type-1" evidence="12">
    <location>
        <begin position="79"/>
        <end position="386"/>
    </location>
</feature>
<dbReference type="InterPro" id="IPR036640">
    <property type="entry name" value="ABC1_TM_sf"/>
</dbReference>
<dbReference type="InterPro" id="IPR027417">
    <property type="entry name" value="P-loop_NTPase"/>
</dbReference>
<gene>
    <name evidence="13" type="ORF">KAF25_001540</name>
</gene>
<dbReference type="PROSITE" id="PS50929">
    <property type="entry name" value="ABC_TM1F"/>
    <property type="match status" value="2"/>
</dbReference>
<dbReference type="CDD" id="cd03249">
    <property type="entry name" value="ABC_MTABC3_MDL1_MDL2"/>
    <property type="match status" value="2"/>
</dbReference>
<dbReference type="InterPro" id="IPR003439">
    <property type="entry name" value="ABC_transporter-like_ATP-bd"/>
</dbReference>
<dbReference type="Gene3D" id="3.40.50.300">
    <property type="entry name" value="P-loop containing nucleotide triphosphate hydrolases"/>
    <property type="match status" value="2"/>
</dbReference>
<dbReference type="InterPro" id="IPR003593">
    <property type="entry name" value="AAA+_ATPase"/>
</dbReference>
<dbReference type="PANTHER" id="PTHR43394">
    <property type="entry name" value="ATP-DEPENDENT PERMEASE MDL1, MITOCHONDRIAL"/>
    <property type="match status" value="1"/>
</dbReference>
<evidence type="ECO:0000313" key="13">
    <source>
        <dbReference type="EMBL" id="KAG5655970.1"/>
    </source>
</evidence>
<evidence type="ECO:0000259" key="11">
    <source>
        <dbReference type="PROSITE" id="PS50893"/>
    </source>
</evidence>
<evidence type="ECO:0008006" key="15">
    <source>
        <dbReference type="Google" id="ProtNLM"/>
    </source>
</evidence>
<feature type="transmembrane region" description="Helical" evidence="10">
    <location>
        <begin position="218"/>
        <end position="238"/>
    </location>
</feature>
<dbReference type="GO" id="GO:0016887">
    <property type="term" value="F:ATP hydrolysis activity"/>
    <property type="evidence" value="ECO:0007669"/>
    <property type="project" value="InterPro"/>
</dbReference>
<feature type="compositionally biased region" description="Basic and acidic residues" evidence="9">
    <location>
        <begin position="28"/>
        <end position="51"/>
    </location>
</feature>
<comment type="similarity">
    <text evidence="2">Belongs to the ABC transporter superfamily. ABCB family. Multidrug resistance exporter (TC 3.A.1.201) subfamily.</text>
</comment>
<dbReference type="Gene3D" id="1.20.1560.10">
    <property type="entry name" value="ABC transporter type 1, transmembrane domain"/>
    <property type="match status" value="1"/>
</dbReference>
<dbReference type="GO" id="GO:0015421">
    <property type="term" value="F:ABC-type oligopeptide transporter activity"/>
    <property type="evidence" value="ECO:0007669"/>
    <property type="project" value="TreeGrafter"/>
</dbReference>
<dbReference type="Pfam" id="PF00005">
    <property type="entry name" value="ABC_tran"/>
    <property type="match status" value="2"/>
</dbReference>
<dbReference type="CDD" id="cd18577">
    <property type="entry name" value="ABC_6TM_Pgp_ABCB1_D1_like"/>
    <property type="match status" value="1"/>
</dbReference>
<keyword evidence="7 10" id="KW-1133">Transmembrane helix</keyword>
<evidence type="ECO:0000313" key="14">
    <source>
        <dbReference type="Proteomes" id="UP000782241"/>
    </source>
</evidence>
<dbReference type="SUPFAM" id="SSF90123">
    <property type="entry name" value="ABC transporter transmembrane region"/>
    <property type="match status" value="2"/>
</dbReference>
<evidence type="ECO:0000256" key="5">
    <source>
        <dbReference type="ARBA" id="ARBA00022741"/>
    </source>
</evidence>
<feature type="transmembrane region" description="Helical" evidence="10">
    <location>
        <begin position="244"/>
        <end position="267"/>
    </location>
</feature>
<dbReference type="Proteomes" id="UP000782241">
    <property type="component" value="Unassembled WGS sequence"/>
</dbReference>
<feature type="transmembrane region" description="Helical" evidence="10">
    <location>
        <begin position="736"/>
        <end position="756"/>
    </location>
</feature>
<dbReference type="GO" id="GO:0005524">
    <property type="term" value="F:ATP binding"/>
    <property type="evidence" value="ECO:0007669"/>
    <property type="project" value="UniProtKB-KW"/>
</dbReference>
<reference evidence="13" key="1">
    <citation type="submission" date="2021-04" db="EMBL/GenBank/DDBJ databases">
        <title>Draft genome of Fusarium avenaceum strain F156N33, isolated from an atmospheric sample in Virginia.</title>
        <authorList>
            <person name="Yang S."/>
            <person name="Vinatzer B.A."/>
            <person name="Coleman J."/>
        </authorList>
    </citation>
    <scope>NUCLEOTIDE SEQUENCE</scope>
    <source>
        <strain evidence="13">F156N33</strain>
    </source>
</reference>
<feature type="region of interest" description="Disordered" evidence="9">
    <location>
        <begin position="1"/>
        <end position="51"/>
    </location>
</feature>
<dbReference type="FunFam" id="1.20.1560.10:FF:000057">
    <property type="entry name" value="ABC multidrug transporter SitT"/>
    <property type="match status" value="1"/>
</dbReference>
<comment type="subcellular location">
    <subcellularLocation>
        <location evidence="1">Membrane</location>
        <topology evidence="1">Multi-pass membrane protein</topology>
    </subcellularLocation>
</comment>
<sequence>MTEQQPIKKEEEPVGDSPSDTCGSTGQARDEMTVTIDHNGEGKADGDADTKQEKKDTSFKYYLRVFTYNDRLGWTLNGIAFVAMVAAGTILPLMDLVFGKFINVFTDFSTGKLSPAGYRSEVGKYRYNTQPLWFVLFKLTIDNSLYFIYLFIAKFSLTYLWTILVSIAAINTTKSLRVDFVRSTLRQEVAFFDSPASSIPGQVTTNGNLINQGISEKFGTTIAALSTFVSAFVVAFAVQWKLTLIVLAIIPVNLVVTIICVAIDTGYEYAMFDVYSRSSSLAEEAFSTIRTAHAFWAFPKLSKRFTNTLEEAKRIGHKKSWVYVVLFPTEFFCIFAGYGLAFWQGMRMYSEGEITQPGTVVTVIFAVLVAATALTQIAPQTIAISKATAAAQEMFEMIDRKSQIDALSEEGEKIPDFKGNIQFRGVRFAYPSRSNVTILHSLDLDIPADQTTALVGTSGSGKSTIFGLLERWYIPSGGSITLDGRPVESLNLQWLRTNIRMVQQEPTLFSGTIYQNVVDGLTGTPLVDLPEEEKRRMVIDACQSAYAHDFIETLPNGYDTWIGERGASLSGGQKQRVVIARSIISNPKVLMLDEATSALDPNAEKIVQKALNNVAKGRTMIVIAHRLSTIRDADNIIVMSKGETIEQGSHDSLIQQGGTYSRLVRLQDLGKSSDSSLDEDDETDKDEPVAGLDPVLSRASQHATADINQNDGINYGLLKGLYLVVKEQRSLWSSGFILVIISLLGGGTYPALAVLFSRTMKAFETIDVSEANFFSLMFFVVALANFAIYAAAGWVCNEIGQHVMTVYRSELFDNTLRQDMIFFDDPDRGTGALVSRLASEPTSLQELLSMNLSLIMINIVTVLSSSILAIAYGWKLGLVLTLAALPVLVGSGYVRIRLEYKFDEDTAGRFAKSSSLASEAVLGIRTVSSLALERAVIDRYSSALEGLAKEAIAGLGWKMLFYSFSQSASFLAMALGFWYGGRLVSFGEYTTDQFYVIFIAVVFSGETSAMLFQYTTSITKARTAINYIFQLRRQKALHDNAGNGPGFSGSEKSISEKGVDVSCDDITFAYPRRPKLQVLRGVDISIESGKMVALVGASGCGKSTMIALLQRFYDPTTGTIQADDQDIKTRDRRLHRRDIALVQQEPVLYQGSIRENISLGIEEGDPSEAEIIEACKQANVYEFVSSLPEGLTTSCGNQGLSLSGGQRQRIAIARALIRKPRLLLLDEATSALDTESEKVVKEALDRAAEGRTTVAVAHRLSTIRDADVICVFAGGKIVERGRHDELVAKRGLYYEMVLGQSLDREA</sequence>
<dbReference type="SMART" id="SM00382">
    <property type="entry name" value="AAA"/>
    <property type="match status" value="2"/>
</dbReference>
<accession>A0A9P7GV49</accession>
<keyword evidence="8 10" id="KW-0472">Membrane</keyword>
<dbReference type="FunFam" id="3.40.50.300:FF:000251">
    <property type="entry name" value="ABC transporter B family member 19"/>
    <property type="match status" value="1"/>
</dbReference>
<dbReference type="Pfam" id="PF00664">
    <property type="entry name" value="ABC_membrane"/>
    <property type="match status" value="2"/>
</dbReference>
<dbReference type="PANTHER" id="PTHR43394:SF1">
    <property type="entry name" value="ATP-BINDING CASSETTE SUB-FAMILY B MEMBER 10, MITOCHONDRIAL"/>
    <property type="match status" value="1"/>
</dbReference>
<dbReference type="InterPro" id="IPR011527">
    <property type="entry name" value="ABC1_TM_dom"/>
</dbReference>
<keyword evidence="3" id="KW-0813">Transport</keyword>
<dbReference type="FunFam" id="3.40.50.300:FF:000913">
    <property type="entry name" value="ABC multidrug transporter SitT"/>
    <property type="match status" value="1"/>
</dbReference>
<feature type="transmembrane region" description="Helical" evidence="10">
    <location>
        <begin position="776"/>
        <end position="796"/>
    </location>
</feature>
<dbReference type="PROSITE" id="PS50893">
    <property type="entry name" value="ABC_TRANSPORTER_2"/>
    <property type="match status" value="2"/>
</dbReference>
<dbReference type="GO" id="GO:0090374">
    <property type="term" value="P:oligopeptide export from mitochondrion"/>
    <property type="evidence" value="ECO:0007669"/>
    <property type="project" value="TreeGrafter"/>
</dbReference>
<evidence type="ECO:0000256" key="3">
    <source>
        <dbReference type="ARBA" id="ARBA00022448"/>
    </source>
</evidence>
<dbReference type="InterPro" id="IPR017871">
    <property type="entry name" value="ABC_transporter-like_CS"/>
</dbReference>
<keyword evidence="4 10" id="KW-0812">Transmembrane</keyword>
<evidence type="ECO:0000256" key="1">
    <source>
        <dbReference type="ARBA" id="ARBA00004141"/>
    </source>
</evidence>
<protein>
    <recommendedName>
        <fullName evidence="15">Leptomycin B resistance protein pmd1</fullName>
    </recommendedName>
</protein>
<evidence type="ECO:0000256" key="4">
    <source>
        <dbReference type="ARBA" id="ARBA00022692"/>
    </source>
</evidence>
<feature type="compositionally biased region" description="Polar residues" evidence="9">
    <location>
        <begin position="18"/>
        <end position="27"/>
    </location>
</feature>
<dbReference type="PROSITE" id="PS00211">
    <property type="entry name" value="ABC_TRANSPORTER_1"/>
    <property type="match status" value="2"/>
</dbReference>
<feature type="transmembrane region" description="Helical" evidence="10">
    <location>
        <begin position="993"/>
        <end position="1012"/>
    </location>
</feature>
<evidence type="ECO:0000256" key="2">
    <source>
        <dbReference type="ARBA" id="ARBA00007577"/>
    </source>
</evidence>
<dbReference type="EMBL" id="JAGPUO010000024">
    <property type="protein sequence ID" value="KAG5655970.1"/>
    <property type="molecule type" value="Genomic_DNA"/>
</dbReference>
<evidence type="ECO:0000256" key="6">
    <source>
        <dbReference type="ARBA" id="ARBA00022840"/>
    </source>
</evidence>
<keyword evidence="6" id="KW-0067">ATP-binding</keyword>
<feature type="compositionally biased region" description="Acidic residues" evidence="9">
    <location>
        <begin position="676"/>
        <end position="685"/>
    </location>
</feature>
<proteinExistence type="inferred from homology"/>
<dbReference type="SUPFAM" id="SSF52540">
    <property type="entry name" value="P-loop containing nucleoside triphosphate hydrolases"/>
    <property type="match status" value="2"/>
</dbReference>
<dbReference type="GO" id="GO:0005743">
    <property type="term" value="C:mitochondrial inner membrane"/>
    <property type="evidence" value="ECO:0007669"/>
    <property type="project" value="TreeGrafter"/>
</dbReference>
<feature type="domain" description="ABC transmembrane type-1" evidence="12">
    <location>
        <begin position="736"/>
        <end position="1020"/>
    </location>
</feature>
<comment type="caution">
    <text evidence="13">The sequence shown here is derived from an EMBL/GenBank/DDBJ whole genome shotgun (WGS) entry which is preliminary data.</text>
</comment>
<feature type="domain" description="ABC transporter" evidence="11">
    <location>
        <begin position="1061"/>
        <end position="1299"/>
    </location>
</feature>
<feature type="transmembrane region" description="Helical" evidence="10">
    <location>
        <begin position="959"/>
        <end position="981"/>
    </location>
</feature>
<feature type="transmembrane region" description="Helical" evidence="10">
    <location>
        <begin position="354"/>
        <end position="374"/>
    </location>
</feature>
<organism evidence="13 14">
    <name type="scientific">Fusarium avenaceum</name>
    <dbReference type="NCBI Taxonomy" id="40199"/>
    <lineage>
        <taxon>Eukaryota</taxon>
        <taxon>Fungi</taxon>
        <taxon>Dikarya</taxon>
        <taxon>Ascomycota</taxon>
        <taxon>Pezizomycotina</taxon>
        <taxon>Sordariomycetes</taxon>
        <taxon>Hypocreomycetidae</taxon>
        <taxon>Hypocreales</taxon>
        <taxon>Nectriaceae</taxon>
        <taxon>Fusarium</taxon>
        <taxon>Fusarium tricinctum species complex</taxon>
    </lineage>
</organism>
<feature type="transmembrane region" description="Helical" evidence="10">
    <location>
        <begin position="74"/>
        <end position="94"/>
    </location>
</feature>
<evidence type="ECO:0000256" key="9">
    <source>
        <dbReference type="SAM" id="MobiDB-lite"/>
    </source>
</evidence>
<evidence type="ECO:0000256" key="8">
    <source>
        <dbReference type="ARBA" id="ARBA00023136"/>
    </source>
</evidence>
<name>A0A9P7GV49_9HYPO</name>
<keyword evidence="14" id="KW-1185">Reference proteome</keyword>
<feature type="transmembrane region" description="Helical" evidence="10">
    <location>
        <begin position="852"/>
        <end position="872"/>
    </location>
</feature>
<feature type="transmembrane region" description="Helical" evidence="10">
    <location>
        <begin position="146"/>
        <end position="170"/>
    </location>
</feature>
<feature type="domain" description="ABC transporter" evidence="11">
    <location>
        <begin position="421"/>
        <end position="666"/>
    </location>
</feature>
<dbReference type="CDD" id="cd18578">
    <property type="entry name" value="ABC_6TM_Pgp_ABCB1_D2_like"/>
    <property type="match status" value="1"/>
</dbReference>
<keyword evidence="5" id="KW-0547">Nucleotide-binding</keyword>